<evidence type="ECO:0000313" key="2">
    <source>
        <dbReference type="Proteomes" id="UP000018001"/>
    </source>
</evidence>
<gene>
    <name evidence="1" type="ORF">PVAR5_8655</name>
</gene>
<dbReference type="OrthoDB" id="5429770at2759"/>
<keyword evidence="2" id="KW-1185">Reference proteome</keyword>
<evidence type="ECO:0008006" key="3">
    <source>
        <dbReference type="Google" id="ProtNLM"/>
    </source>
</evidence>
<dbReference type="HOGENOM" id="CLU_794531_0_0_1"/>
<accession>V5FPH2</accession>
<dbReference type="InParanoid" id="V5FPH2"/>
<dbReference type="AlphaFoldDB" id="V5FPH2"/>
<name>V5FPH2_BYSSN</name>
<dbReference type="InterPro" id="IPR053175">
    <property type="entry name" value="DHMBA_Reg_Transcription_Factor"/>
</dbReference>
<dbReference type="EMBL" id="BAUL01000337">
    <property type="protein sequence ID" value="GAD99924.1"/>
    <property type="molecule type" value="Genomic_DNA"/>
</dbReference>
<dbReference type="PANTHER" id="PTHR38791:SF1">
    <property type="entry name" value="TRANSCRIPTION FACTOR, PUTATIVE-RELATED"/>
    <property type="match status" value="1"/>
</dbReference>
<dbReference type="eggNOG" id="ENOG502SKED">
    <property type="taxonomic scope" value="Eukaryota"/>
</dbReference>
<dbReference type="PANTHER" id="PTHR38791">
    <property type="entry name" value="ZN(II)2CYS6 TRANSCRIPTION FACTOR (EUROFUNG)-RELATED-RELATED"/>
    <property type="match status" value="1"/>
</dbReference>
<reference evidence="2" key="1">
    <citation type="journal article" date="2014" name="Genome Announc.">
        <title>Draft genome sequence of the formaldehyde-resistant fungus Byssochlamys spectabilis No. 5 (anamorph Paecilomyces variotii No. 5) (NBRC109023).</title>
        <authorList>
            <person name="Oka T."/>
            <person name="Ekino K."/>
            <person name="Fukuda K."/>
            <person name="Nomura Y."/>
        </authorList>
    </citation>
    <scope>NUCLEOTIDE SEQUENCE [LARGE SCALE GENOMIC DNA]</scope>
    <source>
        <strain evidence="2">No. 5 / NBRC 109023</strain>
    </source>
</reference>
<proteinExistence type="predicted"/>
<sequence>MLKKSLQSPEQIRKDTTLLTSLLLDIFEKITDELRSGISWTSHVNGALALVRLRSLGEFQGRPSVRLLMRLTTNLLISCVASELPVPHELCVLRAHISNYIDDTDPKWQLSDVMVHYANFRHSVLRGRFSPDECFIIALDLDQKLHKIYVERPPPWQYRSTVLEWESERAYNRRFDSYPDRHITQTCNVLRSIRILLNEAILQHYSRDSTNLLAVPVSESLVPLARDHIRTLTGEICASVPQYVDCSNAIFRSKDVQQRAASSTHGSDSHAHSPGDNLDCYTLIFPLYVCGSSKHSPVSIRPWVTRQLRHMGSHFGIRNARMVADVLEKAPDTSPWSIYAMLGGYAFAA</sequence>
<protein>
    <recommendedName>
        <fullName evidence="3">C6 transcription factor</fullName>
    </recommendedName>
</protein>
<organism evidence="1 2">
    <name type="scientific">Byssochlamys spectabilis (strain No. 5 / NBRC 109023)</name>
    <name type="common">Paecilomyces variotii</name>
    <dbReference type="NCBI Taxonomy" id="1356009"/>
    <lineage>
        <taxon>Eukaryota</taxon>
        <taxon>Fungi</taxon>
        <taxon>Dikarya</taxon>
        <taxon>Ascomycota</taxon>
        <taxon>Pezizomycotina</taxon>
        <taxon>Eurotiomycetes</taxon>
        <taxon>Eurotiomycetidae</taxon>
        <taxon>Eurotiales</taxon>
        <taxon>Thermoascaceae</taxon>
        <taxon>Paecilomyces</taxon>
    </lineage>
</organism>
<comment type="caution">
    <text evidence="1">The sequence shown here is derived from an EMBL/GenBank/DDBJ whole genome shotgun (WGS) entry which is preliminary data.</text>
</comment>
<evidence type="ECO:0000313" key="1">
    <source>
        <dbReference type="EMBL" id="GAD99924.1"/>
    </source>
</evidence>
<dbReference type="Proteomes" id="UP000018001">
    <property type="component" value="Unassembled WGS sequence"/>
</dbReference>